<dbReference type="AlphaFoldDB" id="A0A699I176"/>
<organism evidence="2">
    <name type="scientific">Tanacetum cinerariifolium</name>
    <name type="common">Dalmatian daisy</name>
    <name type="synonym">Chrysanthemum cinerariifolium</name>
    <dbReference type="NCBI Taxonomy" id="118510"/>
    <lineage>
        <taxon>Eukaryota</taxon>
        <taxon>Viridiplantae</taxon>
        <taxon>Streptophyta</taxon>
        <taxon>Embryophyta</taxon>
        <taxon>Tracheophyta</taxon>
        <taxon>Spermatophyta</taxon>
        <taxon>Magnoliopsida</taxon>
        <taxon>eudicotyledons</taxon>
        <taxon>Gunneridae</taxon>
        <taxon>Pentapetalae</taxon>
        <taxon>asterids</taxon>
        <taxon>campanulids</taxon>
        <taxon>Asterales</taxon>
        <taxon>Asteraceae</taxon>
        <taxon>Asteroideae</taxon>
        <taxon>Anthemideae</taxon>
        <taxon>Anthemidinae</taxon>
        <taxon>Tanacetum</taxon>
    </lineage>
</organism>
<name>A0A699I176_TANCI</name>
<gene>
    <name evidence="2" type="ORF">Tci_479563</name>
</gene>
<keyword evidence="1" id="KW-0472">Membrane</keyword>
<sequence length="121" mass="12799">MSSIPTNSYLATFVFVIEVVYFLFGSGDFRYSRSLLKKYSEGSGSEIVVTGGASVVIDGVRIGVVVYSSTCDMVEAKRGGKRVVAGASEGFLGISERIKGSGIIDTSTVSTDEDWICGISC</sequence>
<keyword evidence="1" id="KW-1133">Transmembrane helix</keyword>
<comment type="caution">
    <text evidence="2">The sequence shown here is derived from an EMBL/GenBank/DDBJ whole genome shotgun (WGS) entry which is preliminary data.</text>
</comment>
<reference evidence="2" key="1">
    <citation type="journal article" date="2019" name="Sci. Rep.">
        <title>Draft genome of Tanacetum cinerariifolium, the natural source of mosquito coil.</title>
        <authorList>
            <person name="Yamashiro T."/>
            <person name="Shiraishi A."/>
            <person name="Satake H."/>
            <person name="Nakayama K."/>
        </authorList>
    </citation>
    <scope>NUCLEOTIDE SEQUENCE</scope>
</reference>
<proteinExistence type="predicted"/>
<evidence type="ECO:0000256" key="1">
    <source>
        <dbReference type="SAM" id="Phobius"/>
    </source>
</evidence>
<dbReference type="EMBL" id="BKCJ010238334">
    <property type="protein sequence ID" value="GEZ07590.1"/>
    <property type="molecule type" value="Genomic_DNA"/>
</dbReference>
<accession>A0A699I176</accession>
<feature type="transmembrane region" description="Helical" evidence="1">
    <location>
        <begin position="6"/>
        <end position="24"/>
    </location>
</feature>
<protein>
    <submittedName>
        <fullName evidence="2">Uncharacterized protein</fullName>
    </submittedName>
</protein>
<keyword evidence="1" id="KW-0812">Transmembrane</keyword>
<evidence type="ECO:0000313" key="2">
    <source>
        <dbReference type="EMBL" id="GEZ07590.1"/>
    </source>
</evidence>